<feature type="region of interest" description="Disordered" evidence="5">
    <location>
        <begin position="199"/>
        <end position="218"/>
    </location>
</feature>
<dbReference type="Gene3D" id="6.10.140.2220">
    <property type="match status" value="1"/>
</dbReference>
<reference evidence="7 8" key="1">
    <citation type="submission" date="2018-10" db="EMBL/GenBank/DDBJ databases">
        <title>Fifty Aureobasidium pullulans genomes reveal a recombining polyextremotolerant generalist.</title>
        <authorList>
            <person name="Gostincar C."/>
            <person name="Turk M."/>
            <person name="Zajc J."/>
            <person name="Gunde-Cimerman N."/>
        </authorList>
    </citation>
    <scope>NUCLEOTIDE SEQUENCE [LARGE SCALE GENOMIC DNA]</scope>
    <source>
        <strain evidence="7 8">EXF-6604</strain>
    </source>
</reference>
<dbReference type="InterPro" id="IPR027974">
    <property type="entry name" value="DUF4470"/>
</dbReference>
<dbReference type="GO" id="GO:0008270">
    <property type="term" value="F:zinc ion binding"/>
    <property type="evidence" value="ECO:0007669"/>
    <property type="project" value="UniProtKB-KW"/>
</dbReference>
<keyword evidence="3" id="KW-0862">Zinc</keyword>
<dbReference type="InterPro" id="IPR024119">
    <property type="entry name" value="TF_DEAF-1"/>
</dbReference>
<protein>
    <recommendedName>
        <fullName evidence="6">MYND-type domain-containing protein</fullName>
    </recommendedName>
</protein>
<sequence length="602" mass="66521">MLTPTVVDLAQGHFYPFGNTPAVNFLRDYRPSNSDNVDILALGCGDARNLLFSLWSEHKGNGCKFNFTVCDLNPAVSARNIFLLSAIQTLSLDADDADHDLLSRLWRIYYHLFITQDDLTFVQQHPGSLAAIAFWICLSLLQYALHLGFRTQVSTANLYSNHVKIFARAPIKAVSAAAQPPQDSAMCIDSIDDDFQVSEEKPASEISNKGSDGGPYPTTESAETISWMVQLKKDCTVHSITATKAFAPNSEAILALKKGTAIKISRISPCVMELSLEQLTRRIAFTYLSDGMKAKLTRHPVFIELSAPTSNSIKVGGYPMNPFPVIDQNGTGDFLAWGMGRVDIDRQPLIKLPVNHLRLEGTFATASTRADRALNLSDMNYSRKPAMLKLREGLPLLFTGLVGLHPRFPGKTFRLYVLTEGDKVDAFIISNAIHHDRDSGSIFLDAFVVPLNPREMILWKHLTPATVERCRAWEHKETCEYKINTTNTIPLSTAAGKSPICTCGNGQNTNQLPPEFKPLAAFATRIAIPIIHVIPYMVAMMLDKLPNSTSSQTPAAPRDICGHCGGIKLSGLKACTRCEKVKYCNHACQKAAWKEHKKVCKR</sequence>
<dbReference type="Pfam" id="PF14737">
    <property type="entry name" value="DUF4470"/>
    <property type="match status" value="1"/>
</dbReference>
<dbReference type="Pfam" id="PF01753">
    <property type="entry name" value="zf-MYND"/>
    <property type="match status" value="1"/>
</dbReference>
<comment type="caution">
    <text evidence="7">The sequence shown here is derived from an EMBL/GenBank/DDBJ whole genome shotgun (WGS) entry which is preliminary data.</text>
</comment>
<evidence type="ECO:0000313" key="7">
    <source>
        <dbReference type="EMBL" id="THY32287.1"/>
    </source>
</evidence>
<gene>
    <name evidence="7" type="ORF">D6D01_02594</name>
</gene>
<dbReference type="InterPro" id="IPR002893">
    <property type="entry name" value="Znf_MYND"/>
</dbReference>
<evidence type="ECO:0000256" key="2">
    <source>
        <dbReference type="ARBA" id="ARBA00022771"/>
    </source>
</evidence>
<evidence type="ECO:0000259" key="6">
    <source>
        <dbReference type="PROSITE" id="PS50865"/>
    </source>
</evidence>
<dbReference type="PANTHER" id="PTHR10237:SF14">
    <property type="entry name" value="MYND-TYPE DOMAIN-CONTAINING PROTEIN"/>
    <property type="match status" value="1"/>
</dbReference>
<dbReference type="SUPFAM" id="SSF144232">
    <property type="entry name" value="HIT/MYND zinc finger-like"/>
    <property type="match status" value="1"/>
</dbReference>
<keyword evidence="2 4" id="KW-0863">Zinc-finger</keyword>
<evidence type="ECO:0000313" key="8">
    <source>
        <dbReference type="Proteomes" id="UP000306584"/>
    </source>
</evidence>
<accession>A0A4S9LR44</accession>
<dbReference type="GO" id="GO:0000981">
    <property type="term" value="F:DNA-binding transcription factor activity, RNA polymerase II-specific"/>
    <property type="evidence" value="ECO:0007669"/>
    <property type="project" value="TreeGrafter"/>
</dbReference>
<organism evidence="7 8">
    <name type="scientific">Aureobasidium pullulans</name>
    <name type="common">Black yeast</name>
    <name type="synonym">Pullularia pullulans</name>
    <dbReference type="NCBI Taxonomy" id="5580"/>
    <lineage>
        <taxon>Eukaryota</taxon>
        <taxon>Fungi</taxon>
        <taxon>Dikarya</taxon>
        <taxon>Ascomycota</taxon>
        <taxon>Pezizomycotina</taxon>
        <taxon>Dothideomycetes</taxon>
        <taxon>Dothideomycetidae</taxon>
        <taxon>Dothideales</taxon>
        <taxon>Saccotheciaceae</taxon>
        <taxon>Aureobasidium</taxon>
    </lineage>
</organism>
<dbReference type="Proteomes" id="UP000306584">
    <property type="component" value="Unassembled WGS sequence"/>
</dbReference>
<evidence type="ECO:0000256" key="4">
    <source>
        <dbReference type="PROSITE-ProRule" id="PRU00134"/>
    </source>
</evidence>
<evidence type="ECO:0000256" key="5">
    <source>
        <dbReference type="SAM" id="MobiDB-lite"/>
    </source>
</evidence>
<evidence type="ECO:0000256" key="1">
    <source>
        <dbReference type="ARBA" id="ARBA00022723"/>
    </source>
</evidence>
<dbReference type="GO" id="GO:0005634">
    <property type="term" value="C:nucleus"/>
    <property type="evidence" value="ECO:0007669"/>
    <property type="project" value="TreeGrafter"/>
</dbReference>
<dbReference type="AlphaFoldDB" id="A0A4S9LR44"/>
<dbReference type="PROSITE" id="PS01360">
    <property type="entry name" value="ZF_MYND_1"/>
    <property type="match status" value="1"/>
</dbReference>
<name>A0A4S9LR44_AURPU</name>
<dbReference type="PROSITE" id="PS50865">
    <property type="entry name" value="ZF_MYND_2"/>
    <property type="match status" value="1"/>
</dbReference>
<dbReference type="EMBL" id="QZBD01000061">
    <property type="protein sequence ID" value="THY32287.1"/>
    <property type="molecule type" value="Genomic_DNA"/>
</dbReference>
<feature type="domain" description="MYND-type" evidence="6">
    <location>
        <begin position="561"/>
        <end position="600"/>
    </location>
</feature>
<proteinExistence type="predicted"/>
<keyword evidence="1" id="KW-0479">Metal-binding</keyword>
<dbReference type="PANTHER" id="PTHR10237">
    <property type="entry name" value="DEFORMED EPIDERMAL AUTOREGULATORY FACTOR 1 HOMOLOG SUPPRESSIN"/>
    <property type="match status" value="1"/>
</dbReference>
<evidence type="ECO:0000256" key="3">
    <source>
        <dbReference type="ARBA" id="ARBA00022833"/>
    </source>
</evidence>